<reference evidence="3 5" key="1">
    <citation type="submission" date="2023-11" db="EMBL/GenBank/DDBJ databases">
        <title>Unpublished Manusciprt.</title>
        <authorList>
            <person name="Saticioglu I.B."/>
            <person name="Ay H."/>
            <person name="Ajmi N."/>
            <person name="Altun S."/>
            <person name="Duman M."/>
        </authorList>
    </citation>
    <scope>NUCLEOTIDE SEQUENCE</scope>
    <source>
        <strain evidence="2 5">Fl-33</strain>
        <strain evidence="3">Fl-77</strain>
    </source>
</reference>
<evidence type="ECO:0000313" key="3">
    <source>
        <dbReference type="EMBL" id="MDX6184184.1"/>
    </source>
</evidence>
<dbReference type="RefSeq" id="WP_229975316.1">
    <property type="nucleotide sequence ID" value="NZ_CP087133.1"/>
</dbReference>
<dbReference type="EMBL" id="JAWXVG010000001">
    <property type="protein sequence ID" value="MDX6180584.1"/>
    <property type="molecule type" value="Genomic_DNA"/>
</dbReference>
<dbReference type="EMBL" id="JAWXVH010000001">
    <property type="protein sequence ID" value="MDX6184184.1"/>
    <property type="molecule type" value="Genomic_DNA"/>
</dbReference>
<gene>
    <name evidence="2" type="ORF">SGQ18_00355</name>
    <name evidence="3" type="ORF">SGQ44_00355</name>
</gene>
<feature type="signal peptide" evidence="1">
    <location>
        <begin position="1"/>
        <end position="18"/>
    </location>
</feature>
<comment type="caution">
    <text evidence="3">The sequence shown here is derived from an EMBL/GenBank/DDBJ whole genome shotgun (WGS) entry which is preliminary data.</text>
</comment>
<dbReference type="AlphaFoldDB" id="A0AAJ2VWI7"/>
<dbReference type="Proteomes" id="UP001270053">
    <property type="component" value="Unassembled WGS sequence"/>
</dbReference>
<keyword evidence="5" id="KW-1185">Reference proteome</keyword>
<organism evidence="3 4">
    <name type="scientific">Flavobacterium flavipigmentatum</name>
    <dbReference type="NCBI Taxonomy" id="2893884"/>
    <lineage>
        <taxon>Bacteria</taxon>
        <taxon>Pseudomonadati</taxon>
        <taxon>Bacteroidota</taxon>
        <taxon>Flavobacteriia</taxon>
        <taxon>Flavobacteriales</taxon>
        <taxon>Flavobacteriaceae</taxon>
        <taxon>Flavobacterium</taxon>
    </lineage>
</organism>
<name>A0AAJ2VWI7_9FLAO</name>
<protein>
    <submittedName>
        <fullName evidence="3">PorT family protein</fullName>
    </submittedName>
</protein>
<evidence type="ECO:0000313" key="5">
    <source>
        <dbReference type="Proteomes" id="UP001278738"/>
    </source>
</evidence>
<accession>A0AAJ2VWI7</accession>
<dbReference type="Proteomes" id="UP001278738">
    <property type="component" value="Unassembled WGS sequence"/>
</dbReference>
<proteinExistence type="predicted"/>
<evidence type="ECO:0000313" key="4">
    <source>
        <dbReference type="Proteomes" id="UP001270053"/>
    </source>
</evidence>
<evidence type="ECO:0000256" key="1">
    <source>
        <dbReference type="SAM" id="SignalP"/>
    </source>
</evidence>
<evidence type="ECO:0000313" key="2">
    <source>
        <dbReference type="EMBL" id="MDX6180584.1"/>
    </source>
</evidence>
<feature type="chain" id="PRO_5042509376" evidence="1">
    <location>
        <begin position="19"/>
        <end position="411"/>
    </location>
</feature>
<sequence length="411" mass="47255">MKRNLLFIFLLCYAFANAQISFEKGYFISNDEIKTECFIKNIDWYNNPVDFSYKVDANDGNIKIQTIANVKEFGIENGATYKRANIKVDISSNKLENLSSIKNPIWRDEVAFLKVLVQGKASLYYYTNKDISRFFYETTNTPIEQLVYKEYLFTNNETDAKSIEENNYYKQQLYNNISNENTNLGEIKKLNYKTDQLVKYFLKYNNVDAKTIEKTLTSKKSIYLLKVTAGASSSSLTVNGAGGSYGFKDAEYDNKIGLKIGLEGEYILPFNKNKWSLFINLVYQKYEDTQEYGVVTGINNGVVFQYPSEVKYSGLQLPIGLRHYFFLNNNSKIFINAGYALNINGKFSLKSKPINIDGKSGGNILYGIGYDFKSKINAEIRVNANRNLLRYYNAFYTDYNTIDLMLSYTLL</sequence>
<keyword evidence="1" id="KW-0732">Signal</keyword>